<dbReference type="EMBL" id="BARV01033897">
    <property type="protein sequence ID" value="GAI55086.1"/>
    <property type="molecule type" value="Genomic_DNA"/>
</dbReference>
<organism evidence="1">
    <name type="scientific">marine sediment metagenome</name>
    <dbReference type="NCBI Taxonomy" id="412755"/>
    <lineage>
        <taxon>unclassified sequences</taxon>
        <taxon>metagenomes</taxon>
        <taxon>ecological metagenomes</taxon>
    </lineage>
</organism>
<accession>X1QJU7</accession>
<proteinExistence type="predicted"/>
<protein>
    <submittedName>
        <fullName evidence="1">Uncharacterized protein</fullName>
    </submittedName>
</protein>
<name>X1QJU7_9ZZZZ</name>
<evidence type="ECO:0000313" key="1">
    <source>
        <dbReference type="EMBL" id="GAI55086.1"/>
    </source>
</evidence>
<comment type="caution">
    <text evidence="1">The sequence shown here is derived from an EMBL/GenBank/DDBJ whole genome shotgun (WGS) entry which is preliminary data.</text>
</comment>
<reference evidence="1" key="1">
    <citation type="journal article" date="2014" name="Front. Microbiol.">
        <title>High frequency of phylogenetically diverse reductive dehalogenase-homologous genes in deep subseafloor sedimentary metagenomes.</title>
        <authorList>
            <person name="Kawai M."/>
            <person name="Futagami T."/>
            <person name="Toyoda A."/>
            <person name="Takaki Y."/>
            <person name="Nishi S."/>
            <person name="Hori S."/>
            <person name="Arai W."/>
            <person name="Tsubouchi T."/>
            <person name="Morono Y."/>
            <person name="Uchiyama I."/>
            <person name="Ito T."/>
            <person name="Fujiyama A."/>
            <person name="Inagaki F."/>
            <person name="Takami H."/>
        </authorList>
    </citation>
    <scope>NUCLEOTIDE SEQUENCE</scope>
    <source>
        <strain evidence="1">Expedition CK06-06</strain>
    </source>
</reference>
<dbReference type="AlphaFoldDB" id="X1QJU7"/>
<gene>
    <name evidence="1" type="ORF">S06H3_53203</name>
</gene>
<sequence length="86" mass="9815">MYGIDVEKKKVIKVLGENETIYAFDHNGKNTFALAISNAVDPGNLYILKDGKRKQLTDFNKGYFRTHRVPRSSISRLCTGQRQLPE</sequence>